<dbReference type="InterPro" id="IPR028082">
    <property type="entry name" value="Peripla_BP_I"/>
</dbReference>
<dbReference type="Pfam" id="PF00392">
    <property type="entry name" value="GntR"/>
    <property type="match status" value="1"/>
</dbReference>
<evidence type="ECO:0000256" key="4">
    <source>
        <dbReference type="ARBA" id="ARBA00023163"/>
    </source>
</evidence>
<evidence type="ECO:0000256" key="1">
    <source>
        <dbReference type="ARBA" id="ARBA00022491"/>
    </source>
</evidence>
<dbReference type="SUPFAM" id="SSF53822">
    <property type="entry name" value="Periplasmic binding protein-like I"/>
    <property type="match status" value="1"/>
</dbReference>
<organism evidence="6 7">
    <name type="scientific">Bacillus salipaludis</name>
    <dbReference type="NCBI Taxonomy" id="2547811"/>
    <lineage>
        <taxon>Bacteria</taxon>
        <taxon>Bacillati</taxon>
        <taxon>Bacillota</taxon>
        <taxon>Bacilli</taxon>
        <taxon>Bacillales</taxon>
        <taxon>Bacillaceae</taxon>
        <taxon>Bacillus</taxon>
    </lineage>
</organism>
<name>A0ABW8RGF1_9BACI</name>
<dbReference type="InterPro" id="IPR046335">
    <property type="entry name" value="LacI/GalR-like_sensor"/>
</dbReference>
<dbReference type="InterPro" id="IPR036388">
    <property type="entry name" value="WH-like_DNA-bd_sf"/>
</dbReference>
<dbReference type="Pfam" id="PF13377">
    <property type="entry name" value="Peripla_BP_3"/>
    <property type="match status" value="1"/>
</dbReference>
<keyword evidence="7" id="KW-1185">Reference proteome</keyword>
<keyword evidence="1" id="KW-0678">Repressor</keyword>
<dbReference type="PANTHER" id="PTHR30146">
    <property type="entry name" value="LACI-RELATED TRANSCRIPTIONAL REPRESSOR"/>
    <property type="match status" value="1"/>
</dbReference>
<keyword evidence="3" id="KW-0238">DNA-binding</keyword>
<evidence type="ECO:0000313" key="6">
    <source>
        <dbReference type="EMBL" id="MFK9091514.1"/>
    </source>
</evidence>
<dbReference type="SMART" id="SM00345">
    <property type="entry name" value="HTH_GNTR"/>
    <property type="match status" value="1"/>
</dbReference>
<keyword evidence="2" id="KW-0805">Transcription regulation</keyword>
<comment type="caution">
    <text evidence="6">The sequence shown here is derived from an EMBL/GenBank/DDBJ whole genome shotgun (WGS) entry which is preliminary data.</text>
</comment>
<dbReference type="CDD" id="cd07377">
    <property type="entry name" value="WHTH_GntR"/>
    <property type="match status" value="1"/>
</dbReference>
<dbReference type="InterPro" id="IPR036390">
    <property type="entry name" value="WH_DNA-bd_sf"/>
</dbReference>
<protein>
    <submittedName>
        <fullName evidence="6">GntR family transcriptional regulator</fullName>
    </submittedName>
</protein>
<dbReference type="PROSITE" id="PS50949">
    <property type="entry name" value="HTH_GNTR"/>
    <property type="match status" value="1"/>
</dbReference>
<dbReference type="EMBL" id="JBJHQH010000005">
    <property type="protein sequence ID" value="MFK9091514.1"/>
    <property type="molecule type" value="Genomic_DNA"/>
</dbReference>
<evidence type="ECO:0000259" key="5">
    <source>
        <dbReference type="PROSITE" id="PS50949"/>
    </source>
</evidence>
<feature type="domain" description="HTH gntR-type" evidence="5">
    <location>
        <begin position="2"/>
        <end position="70"/>
    </location>
</feature>
<dbReference type="Proteomes" id="UP001623041">
    <property type="component" value="Unassembled WGS sequence"/>
</dbReference>
<accession>A0ABW8RGF1</accession>
<evidence type="ECO:0000313" key="7">
    <source>
        <dbReference type="Proteomes" id="UP001623041"/>
    </source>
</evidence>
<keyword evidence="4" id="KW-0804">Transcription</keyword>
<dbReference type="Gene3D" id="1.10.10.10">
    <property type="entry name" value="Winged helix-like DNA-binding domain superfamily/Winged helix DNA-binding domain"/>
    <property type="match status" value="1"/>
</dbReference>
<dbReference type="InterPro" id="IPR000524">
    <property type="entry name" value="Tscrpt_reg_HTH_GntR"/>
</dbReference>
<dbReference type="SUPFAM" id="SSF46785">
    <property type="entry name" value="Winged helix' DNA-binding domain"/>
    <property type="match status" value="1"/>
</dbReference>
<proteinExistence type="predicted"/>
<evidence type="ECO:0000256" key="2">
    <source>
        <dbReference type="ARBA" id="ARBA00023015"/>
    </source>
</evidence>
<dbReference type="Gene3D" id="3.40.50.2300">
    <property type="match status" value="2"/>
</dbReference>
<gene>
    <name evidence="6" type="ORF">ACJEBI_08475</name>
</gene>
<dbReference type="PANTHER" id="PTHR30146:SF95">
    <property type="entry name" value="RIBOSE OPERON REPRESSOR"/>
    <property type="match status" value="1"/>
</dbReference>
<dbReference type="CDD" id="cd06267">
    <property type="entry name" value="PBP1_LacI_sugar_binding-like"/>
    <property type="match status" value="1"/>
</dbReference>
<evidence type="ECO:0000256" key="3">
    <source>
        <dbReference type="ARBA" id="ARBA00023125"/>
    </source>
</evidence>
<reference evidence="6 7" key="1">
    <citation type="submission" date="2024-11" db="EMBL/GenBank/DDBJ databases">
        <authorList>
            <person name="Lucas J.A."/>
        </authorList>
    </citation>
    <scope>NUCLEOTIDE SEQUENCE [LARGE SCALE GENOMIC DNA]</scope>
    <source>
        <strain evidence="6 7">Z 5.4</strain>
    </source>
</reference>
<dbReference type="PRINTS" id="PR00035">
    <property type="entry name" value="HTHGNTR"/>
</dbReference>
<dbReference type="RefSeq" id="WP_406580156.1">
    <property type="nucleotide sequence ID" value="NZ_JBJHQH010000005.1"/>
</dbReference>
<sequence length="378" mass="43152">MSRLYEKIYHYILDEIKSGKLQSGQKIPTESELANQFNVSRITSKKALDLLSQQHIIERFQGKGSFVSEIIPQLPDVLSEGTDYEEMEEYNETLVGLILPEFSDTYGLDLVKAIEQKCAEYHYSMVLKRSYGDEEKEKQAINTLLNIGVKGIMIIPVHGVHYNNELLRLVLDEYPLVLVDRYLKGISASSVSIDNKKAAKEMTKYFLSEGHEHIAFISPSPEGTSSLEERLYGFQVAFSEVGKPLNSDYILINIQSTKHKGIFSNKTREHEQRDFENIKHFIKNNPSLSAIICSEFEIAVLVNQVLEQEGKRVPEDISIICFDSPQGYIHPPLFTHIQQNQQMMGFKAVDLLHDQLIGNEPADNYYIDYKFIKGCSTK</sequence>